<dbReference type="PANTHER" id="PTHR46481:SF9">
    <property type="entry name" value="ZINC FINGER BED DOMAIN-CONTAINING PROTEIN 1-LIKE"/>
    <property type="match status" value="1"/>
</dbReference>
<evidence type="ECO:0000313" key="2">
    <source>
        <dbReference type="EMBL" id="KAL1264138.1"/>
    </source>
</evidence>
<dbReference type="SUPFAM" id="SSF140996">
    <property type="entry name" value="Hermes dimerisation domain"/>
    <property type="match status" value="1"/>
</dbReference>
<organism evidence="2 3">
    <name type="scientific">Cirrhinus molitorella</name>
    <name type="common">mud carp</name>
    <dbReference type="NCBI Taxonomy" id="172907"/>
    <lineage>
        <taxon>Eukaryota</taxon>
        <taxon>Metazoa</taxon>
        <taxon>Chordata</taxon>
        <taxon>Craniata</taxon>
        <taxon>Vertebrata</taxon>
        <taxon>Euteleostomi</taxon>
        <taxon>Actinopterygii</taxon>
        <taxon>Neopterygii</taxon>
        <taxon>Teleostei</taxon>
        <taxon>Ostariophysi</taxon>
        <taxon>Cypriniformes</taxon>
        <taxon>Cyprinidae</taxon>
        <taxon>Labeoninae</taxon>
        <taxon>Labeonini</taxon>
        <taxon>Cirrhinus</taxon>
    </lineage>
</organism>
<accession>A0ABR3MJZ7</accession>
<dbReference type="EMBL" id="JAYMGO010000012">
    <property type="protein sequence ID" value="KAL1264138.1"/>
    <property type="molecule type" value="Genomic_DNA"/>
</dbReference>
<comment type="caution">
    <text evidence="2">The sequence shown here is derived from an EMBL/GenBank/DDBJ whole genome shotgun (WGS) entry which is preliminary data.</text>
</comment>
<gene>
    <name evidence="2" type="ORF">QQF64_004493</name>
</gene>
<evidence type="ECO:0000256" key="1">
    <source>
        <dbReference type="SAM" id="MobiDB-lite"/>
    </source>
</evidence>
<evidence type="ECO:0000313" key="3">
    <source>
        <dbReference type="Proteomes" id="UP001558613"/>
    </source>
</evidence>
<feature type="compositionally biased region" description="Pro residues" evidence="1">
    <location>
        <begin position="44"/>
        <end position="63"/>
    </location>
</feature>
<proteinExistence type="predicted"/>
<reference evidence="2 3" key="1">
    <citation type="submission" date="2023-09" db="EMBL/GenBank/DDBJ databases">
        <authorList>
            <person name="Wang M."/>
        </authorList>
    </citation>
    <scope>NUCLEOTIDE SEQUENCE [LARGE SCALE GENOMIC DNA]</scope>
    <source>
        <strain evidence="2">GT-2023</strain>
        <tissue evidence="2">Liver</tissue>
    </source>
</reference>
<sequence>MCRRVVLTSSGNTSNLFHHLKQFHPIEHTESQKMRHHKSLSQPVPEPSPSPPNPSPSPTPKPPVSKEKSMKQTQMAAFLPYDKQSKCHKDITRAVTNFLAKDMMPFSMVDGMGFRKIMSVIGPRFELPSRKYFSCTAIPALYGEVWRSNLSQCRILRPQLTSSRSSEPYLSLTVHFIDKDWNLVSLCLQTVYFPEDHTGEAIAAGLADVLAFWGLSNEQQVCITTDSGTNIIKAAELNGWTRLQWFRHRLNSAIGRQHGEYHRLVQELRLDDVLFQQYFRLDRTQFGELLRALY</sequence>
<dbReference type="SUPFAM" id="SSF53098">
    <property type="entry name" value="Ribonuclease H-like"/>
    <property type="match status" value="1"/>
</dbReference>
<dbReference type="InterPro" id="IPR052035">
    <property type="entry name" value="ZnF_BED_domain_contain"/>
</dbReference>
<dbReference type="PANTHER" id="PTHR46481">
    <property type="entry name" value="ZINC FINGER BED DOMAIN-CONTAINING PROTEIN 4"/>
    <property type="match status" value="1"/>
</dbReference>
<dbReference type="Proteomes" id="UP001558613">
    <property type="component" value="Unassembled WGS sequence"/>
</dbReference>
<name>A0ABR3MJZ7_9TELE</name>
<protein>
    <submittedName>
        <fullName evidence="2">Uncharacterized protein</fullName>
    </submittedName>
</protein>
<dbReference type="InterPro" id="IPR012337">
    <property type="entry name" value="RNaseH-like_sf"/>
</dbReference>
<feature type="region of interest" description="Disordered" evidence="1">
    <location>
        <begin position="29"/>
        <end position="71"/>
    </location>
</feature>
<keyword evidence="3" id="KW-1185">Reference proteome</keyword>
<dbReference type="Gene3D" id="1.10.10.1070">
    <property type="entry name" value="Zinc finger, BED domain-containing"/>
    <property type="match status" value="1"/>
</dbReference>